<evidence type="ECO:0000313" key="1">
    <source>
        <dbReference type="EMBL" id="RTZ17668.1"/>
    </source>
</evidence>
<dbReference type="AlphaFoldDB" id="A0A432D1E5"/>
<comment type="caution">
    <text evidence="1">The sequence shown here is derived from an EMBL/GenBank/DDBJ whole genome shotgun (WGS) entry which is preliminary data.</text>
</comment>
<evidence type="ECO:0000313" key="2">
    <source>
        <dbReference type="Proteomes" id="UP000268973"/>
    </source>
</evidence>
<gene>
    <name evidence="1" type="ORF">EJ063_02455</name>
</gene>
<dbReference type="Gene3D" id="3.40.50.2300">
    <property type="match status" value="2"/>
</dbReference>
<accession>A0A432D1E5</accession>
<dbReference type="PANTHER" id="PTHR35271">
    <property type="entry name" value="ABC TRANSPORTER, SUBSTRATE-BINDING LIPOPROTEIN-RELATED"/>
    <property type="match status" value="1"/>
</dbReference>
<evidence type="ECO:0008006" key="3">
    <source>
        <dbReference type="Google" id="ProtNLM"/>
    </source>
</evidence>
<keyword evidence="2" id="KW-1185">Reference proteome</keyword>
<reference evidence="1 2" key="1">
    <citation type="submission" date="2018-12" db="EMBL/GenBank/DDBJ databases">
        <title>Vibrio sp. isolated from China Sea.</title>
        <authorList>
            <person name="Li Y."/>
        </authorList>
    </citation>
    <scope>NUCLEOTIDE SEQUENCE [LARGE SCALE GENOMIC DNA]</scope>
    <source>
        <strain evidence="1 2">BEI207</strain>
    </source>
</reference>
<protein>
    <recommendedName>
        <fullName evidence="3">Sugar ABC transporter ATPase</fullName>
    </recommendedName>
</protein>
<organism evidence="1 2">
    <name type="scientific">Vibrio aquaticus</name>
    <dbReference type="NCBI Taxonomy" id="2496559"/>
    <lineage>
        <taxon>Bacteria</taxon>
        <taxon>Pseudomonadati</taxon>
        <taxon>Pseudomonadota</taxon>
        <taxon>Gammaproteobacteria</taxon>
        <taxon>Vibrionales</taxon>
        <taxon>Vibrionaceae</taxon>
        <taxon>Vibrio</taxon>
    </lineage>
</organism>
<dbReference type="OrthoDB" id="1550623at2"/>
<dbReference type="InterPro" id="IPR007487">
    <property type="entry name" value="ABC_transpt-TYRBP-like"/>
</dbReference>
<dbReference type="RefSeq" id="WP_126572419.1">
    <property type="nucleotide sequence ID" value="NZ_RXZH01000001.1"/>
</dbReference>
<proteinExistence type="predicted"/>
<dbReference type="PANTHER" id="PTHR35271:SF1">
    <property type="entry name" value="ABC TRANSPORTER, SUBSTRATE-BINDING LIPOPROTEIN"/>
    <property type="match status" value="1"/>
</dbReference>
<sequence>MRWAMMLLLFSFPVLGAKVFLIESYHSEFEWDKSYVQGIKDTLQQGIELETYQMDTKRVPPSEYEKMAELAFVKYIELKPDVVILGDDNALKYMWPMIYDDPISVVFLGINSNPREVFKNHQGQAKVTGVLERPLFVKTIGELKRFLSDKEMKVRIMFDSGVTSTIARQYIERQYSMIKHNLGVEIEIVSAATKQEWRQNIVSAAEENFSVLIVGLYQTLIDSEGNNVPADDVIRWTHQNSELPVFAFWDFAVASDKAAGGVVLFGNSQGVMAGTLVNRIINGESARSIPIQIGNQGKAIYSTSAMERWSMTPPEHWKPID</sequence>
<name>A0A432D1E5_9VIBR</name>
<dbReference type="EMBL" id="RXZH01000001">
    <property type="protein sequence ID" value="RTZ17668.1"/>
    <property type="molecule type" value="Genomic_DNA"/>
</dbReference>
<dbReference type="Proteomes" id="UP000268973">
    <property type="component" value="Unassembled WGS sequence"/>
</dbReference>